<dbReference type="GeneID" id="81444314"/>
<organism evidence="3 4">
    <name type="scientific">Penicillium cataractarum</name>
    <dbReference type="NCBI Taxonomy" id="2100454"/>
    <lineage>
        <taxon>Eukaryota</taxon>
        <taxon>Fungi</taxon>
        <taxon>Dikarya</taxon>
        <taxon>Ascomycota</taxon>
        <taxon>Pezizomycotina</taxon>
        <taxon>Eurotiomycetes</taxon>
        <taxon>Eurotiomycetidae</taxon>
        <taxon>Eurotiales</taxon>
        <taxon>Aspergillaceae</taxon>
        <taxon>Penicillium</taxon>
    </lineage>
</organism>
<evidence type="ECO:0000313" key="3">
    <source>
        <dbReference type="EMBL" id="KAJ5355010.1"/>
    </source>
</evidence>
<keyword evidence="1" id="KW-0479">Metal-binding</keyword>
<keyword evidence="4" id="KW-1185">Reference proteome</keyword>
<comment type="caution">
    <text evidence="3">The sequence shown here is derived from an EMBL/GenBank/DDBJ whole genome shotgun (WGS) entry which is preliminary data.</text>
</comment>
<reference evidence="3" key="1">
    <citation type="submission" date="2022-11" db="EMBL/GenBank/DDBJ databases">
        <authorList>
            <person name="Petersen C."/>
        </authorList>
    </citation>
    <scope>NUCLEOTIDE SEQUENCE</scope>
    <source>
        <strain evidence="3">IBT 29864</strain>
    </source>
</reference>
<sequence length="166" mass="18444">MSTPVQNHVINHIGISVSNCEAAAEWYKKLFGFQSIGSIRHPKRSTQPNHCAFDIFPASLKEFKMAFLTAGNRVGFEIFEFIEPKTYVPQPEFEYHRGGVFHICVTDADPNALADRMVEAGGKRIGVSARPNSENTMVYVSDPWGNAIGILDGSYERVIGMMQMSA</sequence>
<accession>A0A9W9R7A9</accession>
<feature type="domain" description="VOC" evidence="2">
    <location>
        <begin position="9"/>
        <end position="153"/>
    </location>
</feature>
<dbReference type="InterPro" id="IPR029068">
    <property type="entry name" value="Glyas_Bleomycin-R_OHBP_Dase"/>
</dbReference>
<proteinExistence type="predicted"/>
<dbReference type="InterPro" id="IPR037523">
    <property type="entry name" value="VOC_core"/>
</dbReference>
<dbReference type="Pfam" id="PF00903">
    <property type="entry name" value="Glyoxalase"/>
    <property type="match status" value="1"/>
</dbReference>
<dbReference type="GO" id="GO:0004493">
    <property type="term" value="F:methylmalonyl-CoA epimerase activity"/>
    <property type="evidence" value="ECO:0007669"/>
    <property type="project" value="TreeGrafter"/>
</dbReference>
<reference evidence="3" key="2">
    <citation type="journal article" date="2023" name="IMA Fungus">
        <title>Comparative genomic study of the Penicillium genus elucidates a diverse pangenome and 15 lateral gene transfer events.</title>
        <authorList>
            <person name="Petersen C."/>
            <person name="Sorensen T."/>
            <person name="Nielsen M.R."/>
            <person name="Sondergaard T.E."/>
            <person name="Sorensen J.L."/>
            <person name="Fitzpatrick D.A."/>
            <person name="Frisvad J.C."/>
            <person name="Nielsen K.L."/>
        </authorList>
    </citation>
    <scope>NUCLEOTIDE SEQUENCE</scope>
    <source>
        <strain evidence="3">IBT 29864</strain>
    </source>
</reference>
<dbReference type="PROSITE" id="PS51819">
    <property type="entry name" value="VOC"/>
    <property type="match status" value="1"/>
</dbReference>
<evidence type="ECO:0000313" key="4">
    <source>
        <dbReference type="Proteomes" id="UP001147782"/>
    </source>
</evidence>
<dbReference type="OrthoDB" id="16820at2759"/>
<gene>
    <name evidence="3" type="ORF">N7496_012222</name>
</gene>
<name>A0A9W9R7A9_9EURO</name>
<dbReference type="InterPro" id="IPR051785">
    <property type="entry name" value="MMCE/EMCE_epimerase"/>
</dbReference>
<dbReference type="GO" id="GO:0046872">
    <property type="term" value="F:metal ion binding"/>
    <property type="evidence" value="ECO:0007669"/>
    <property type="project" value="UniProtKB-KW"/>
</dbReference>
<dbReference type="InterPro" id="IPR004360">
    <property type="entry name" value="Glyas_Fos-R_dOase_dom"/>
</dbReference>
<dbReference type="AlphaFoldDB" id="A0A9W9R7A9"/>
<dbReference type="SUPFAM" id="SSF54593">
    <property type="entry name" value="Glyoxalase/Bleomycin resistance protein/Dihydroxybiphenyl dioxygenase"/>
    <property type="match status" value="1"/>
</dbReference>
<dbReference type="GO" id="GO:0046491">
    <property type="term" value="P:L-methylmalonyl-CoA metabolic process"/>
    <property type="evidence" value="ECO:0007669"/>
    <property type="project" value="TreeGrafter"/>
</dbReference>
<dbReference type="Gene3D" id="3.10.180.10">
    <property type="entry name" value="2,3-Dihydroxybiphenyl 1,2-Dioxygenase, domain 1"/>
    <property type="match status" value="1"/>
</dbReference>
<dbReference type="RefSeq" id="XP_056549033.1">
    <property type="nucleotide sequence ID" value="XM_056705135.1"/>
</dbReference>
<evidence type="ECO:0000259" key="2">
    <source>
        <dbReference type="PROSITE" id="PS51819"/>
    </source>
</evidence>
<dbReference type="EMBL" id="JAPZBS010000010">
    <property type="protein sequence ID" value="KAJ5355010.1"/>
    <property type="molecule type" value="Genomic_DNA"/>
</dbReference>
<evidence type="ECO:0000256" key="1">
    <source>
        <dbReference type="ARBA" id="ARBA00022723"/>
    </source>
</evidence>
<protein>
    <recommendedName>
        <fullName evidence="2">VOC domain-containing protein</fullName>
    </recommendedName>
</protein>
<dbReference type="PANTHER" id="PTHR43048:SF6">
    <property type="entry name" value="BLR8189 PROTEIN"/>
    <property type="match status" value="1"/>
</dbReference>
<dbReference type="PANTHER" id="PTHR43048">
    <property type="entry name" value="METHYLMALONYL-COA EPIMERASE"/>
    <property type="match status" value="1"/>
</dbReference>
<dbReference type="Proteomes" id="UP001147782">
    <property type="component" value="Unassembled WGS sequence"/>
</dbReference>